<dbReference type="EMBL" id="ML119697">
    <property type="protein sequence ID" value="RPA79615.1"/>
    <property type="molecule type" value="Genomic_DNA"/>
</dbReference>
<dbReference type="Proteomes" id="UP000275078">
    <property type="component" value="Unassembled WGS sequence"/>
</dbReference>
<accession>A0A3N4I0I6</accession>
<evidence type="ECO:0000313" key="1">
    <source>
        <dbReference type="EMBL" id="RPA79615.1"/>
    </source>
</evidence>
<keyword evidence="2" id="KW-1185">Reference proteome</keyword>
<dbReference type="AlphaFoldDB" id="A0A3N4I0I6"/>
<proteinExistence type="predicted"/>
<gene>
    <name evidence="1" type="ORF">BJ508DRAFT_140301</name>
</gene>
<reference evidence="1 2" key="1">
    <citation type="journal article" date="2018" name="Nat. Ecol. Evol.">
        <title>Pezizomycetes genomes reveal the molecular basis of ectomycorrhizal truffle lifestyle.</title>
        <authorList>
            <person name="Murat C."/>
            <person name="Payen T."/>
            <person name="Noel B."/>
            <person name="Kuo A."/>
            <person name="Morin E."/>
            <person name="Chen J."/>
            <person name="Kohler A."/>
            <person name="Krizsan K."/>
            <person name="Balestrini R."/>
            <person name="Da Silva C."/>
            <person name="Montanini B."/>
            <person name="Hainaut M."/>
            <person name="Levati E."/>
            <person name="Barry K.W."/>
            <person name="Belfiori B."/>
            <person name="Cichocki N."/>
            <person name="Clum A."/>
            <person name="Dockter R.B."/>
            <person name="Fauchery L."/>
            <person name="Guy J."/>
            <person name="Iotti M."/>
            <person name="Le Tacon F."/>
            <person name="Lindquist E.A."/>
            <person name="Lipzen A."/>
            <person name="Malagnac F."/>
            <person name="Mello A."/>
            <person name="Molinier V."/>
            <person name="Miyauchi S."/>
            <person name="Poulain J."/>
            <person name="Riccioni C."/>
            <person name="Rubini A."/>
            <person name="Sitrit Y."/>
            <person name="Splivallo R."/>
            <person name="Traeger S."/>
            <person name="Wang M."/>
            <person name="Zifcakova L."/>
            <person name="Wipf D."/>
            <person name="Zambonelli A."/>
            <person name="Paolocci F."/>
            <person name="Nowrousian M."/>
            <person name="Ottonello S."/>
            <person name="Baldrian P."/>
            <person name="Spatafora J.W."/>
            <person name="Henrissat B."/>
            <person name="Nagy L.G."/>
            <person name="Aury J.M."/>
            <person name="Wincker P."/>
            <person name="Grigoriev I.V."/>
            <person name="Bonfante P."/>
            <person name="Martin F.M."/>
        </authorList>
    </citation>
    <scope>NUCLEOTIDE SEQUENCE [LARGE SCALE GENOMIC DNA]</scope>
    <source>
        <strain evidence="1 2">RN42</strain>
    </source>
</reference>
<name>A0A3N4I0I6_ASCIM</name>
<organism evidence="1 2">
    <name type="scientific">Ascobolus immersus RN42</name>
    <dbReference type="NCBI Taxonomy" id="1160509"/>
    <lineage>
        <taxon>Eukaryota</taxon>
        <taxon>Fungi</taxon>
        <taxon>Dikarya</taxon>
        <taxon>Ascomycota</taxon>
        <taxon>Pezizomycotina</taxon>
        <taxon>Pezizomycetes</taxon>
        <taxon>Pezizales</taxon>
        <taxon>Ascobolaceae</taxon>
        <taxon>Ascobolus</taxon>
    </lineage>
</organism>
<evidence type="ECO:0000313" key="2">
    <source>
        <dbReference type="Proteomes" id="UP000275078"/>
    </source>
</evidence>
<protein>
    <submittedName>
        <fullName evidence="1">Uncharacterized protein</fullName>
    </submittedName>
</protein>
<sequence>MRGSMKRAVKIRRALQLLRRQICTAGGIPVPIDHDPTCGCCKATNESNVTGWLKCFTSFLVIRPPFCPGTTALTAHLCLPRCMRFERSRCLYHGVGLQTSIYHSPILQATLAVETCIQGGTCMSQKCAPVQGPRYQMVKFYSTVSCQSCMTIMLIIVCEKEGGGKRYHCKYRRRQRLEGCPRE</sequence>